<name>A0A1E4SHG4_9ASCO</name>
<dbReference type="GeneID" id="30984200"/>
<comment type="similarity">
    <text evidence="3">Belongs to the NDC1 family.</text>
</comment>
<evidence type="ECO:0000313" key="15">
    <source>
        <dbReference type="Proteomes" id="UP000094285"/>
    </source>
</evidence>
<comment type="subcellular location">
    <subcellularLocation>
        <location evidence="1">Nucleus membrane</location>
        <topology evidence="1">Multi-pass membrane protein</topology>
    </subcellularLocation>
    <subcellularLocation>
        <location evidence="2">Nucleus</location>
        <location evidence="2">Nuclear pore complex</location>
    </subcellularLocation>
</comment>
<keyword evidence="8 13" id="KW-1133">Transmembrane helix</keyword>
<keyword evidence="12" id="KW-0539">Nucleus</keyword>
<keyword evidence="11 13" id="KW-0472">Membrane</keyword>
<dbReference type="GO" id="GO:0006999">
    <property type="term" value="P:nuclear pore organization"/>
    <property type="evidence" value="ECO:0007669"/>
    <property type="project" value="TreeGrafter"/>
</dbReference>
<dbReference type="STRING" id="984487.A0A1E4SHG4"/>
<dbReference type="GO" id="GO:0070631">
    <property type="term" value="P:spindle pole body localization"/>
    <property type="evidence" value="ECO:0007669"/>
    <property type="project" value="TreeGrafter"/>
</dbReference>
<accession>A0A1E4SHG4</accession>
<evidence type="ECO:0000256" key="7">
    <source>
        <dbReference type="ARBA" id="ARBA00022927"/>
    </source>
</evidence>
<evidence type="ECO:0000256" key="12">
    <source>
        <dbReference type="ARBA" id="ARBA00023242"/>
    </source>
</evidence>
<keyword evidence="5 13" id="KW-0812">Transmembrane</keyword>
<proteinExistence type="inferred from homology"/>
<dbReference type="EMBL" id="KV453912">
    <property type="protein sequence ID" value="ODV78910.1"/>
    <property type="molecule type" value="Genomic_DNA"/>
</dbReference>
<feature type="transmembrane region" description="Helical" evidence="13">
    <location>
        <begin position="23"/>
        <end position="41"/>
    </location>
</feature>
<evidence type="ECO:0000256" key="6">
    <source>
        <dbReference type="ARBA" id="ARBA00022816"/>
    </source>
</evidence>
<keyword evidence="6" id="KW-0509">mRNA transport</keyword>
<dbReference type="Pfam" id="PF09531">
    <property type="entry name" value="Ndc1_Nup"/>
    <property type="match status" value="1"/>
</dbReference>
<dbReference type="InterPro" id="IPR019049">
    <property type="entry name" value="Nucleoporin_prot_Ndc1/Nup"/>
</dbReference>
<keyword evidence="7" id="KW-0653">Protein transport</keyword>
<evidence type="ECO:0000313" key="14">
    <source>
        <dbReference type="EMBL" id="ODV78910.1"/>
    </source>
</evidence>
<dbReference type="PANTHER" id="PTHR13269">
    <property type="entry name" value="NUCLEOPORIN NDC1"/>
    <property type="match status" value="1"/>
</dbReference>
<evidence type="ECO:0000256" key="11">
    <source>
        <dbReference type="ARBA" id="ARBA00023136"/>
    </source>
</evidence>
<evidence type="ECO:0000256" key="2">
    <source>
        <dbReference type="ARBA" id="ARBA00004567"/>
    </source>
</evidence>
<organism evidence="14 15">
    <name type="scientific">Suhomyces tanzawaensis NRRL Y-17324</name>
    <dbReference type="NCBI Taxonomy" id="984487"/>
    <lineage>
        <taxon>Eukaryota</taxon>
        <taxon>Fungi</taxon>
        <taxon>Dikarya</taxon>
        <taxon>Ascomycota</taxon>
        <taxon>Saccharomycotina</taxon>
        <taxon>Pichiomycetes</taxon>
        <taxon>Debaryomycetaceae</taxon>
        <taxon>Suhomyces</taxon>
    </lineage>
</organism>
<keyword evidence="4" id="KW-0813">Transport</keyword>
<dbReference type="GO" id="GO:0106166">
    <property type="term" value="F:spindle pole body-nuclear membrane anchor activity"/>
    <property type="evidence" value="ECO:0007669"/>
    <property type="project" value="TreeGrafter"/>
</dbReference>
<dbReference type="GO" id="GO:0015031">
    <property type="term" value="P:protein transport"/>
    <property type="evidence" value="ECO:0007669"/>
    <property type="project" value="UniProtKB-KW"/>
</dbReference>
<dbReference type="GO" id="GO:0005816">
    <property type="term" value="C:spindle pole body"/>
    <property type="evidence" value="ECO:0007669"/>
    <property type="project" value="TreeGrafter"/>
</dbReference>
<evidence type="ECO:0000256" key="13">
    <source>
        <dbReference type="SAM" id="Phobius"/>
    </source>
</evidence>
<dbReference type="AlphaFoldDB" id="A0A1E4SHG4"/>
<dbReference type="Proteomes" id="UP000094285">
    <property type="component" value="Unassembled WGS sequence"/>
</dbReference>
<reference evidence="15" key="1">
    <citation type="submission" date="2016-05" db="EMBL/GenBank/DDBJ databases">
        <title>Comparative genomics of biotechnologically important yeasts.</title>
        <authorList>
            <consortium name="DOE Joint Genome Institute"/>
            <person name="Riley R."/>
            <person name="Haridas S."/>
            <person name="Wolfe K.H."/>
            <person name="Lopes M.R."/>
            <person name="Hittinger C.T."/>
            <person name="Goker M."/>
            <person name="Salamov A."/>
            <person name="Wisecaver J."/>
            <person name="Long T.M."/>
            <person name="Aerts A.L."/>
            <person name="Barry K."/>
            <person name="Choi C."/>
            <person name="Clum A."/>
            <person name="Coughlan A.Y."/>
            <person name="Deshpande S."/>
            <person name="Douglass A.P."/>
            <person name="Hanson S.J."/>
            <person name="Klenk H.-P."/>
            <person name="Labutti K."/>
            <person name="Lapidus A."/>
            <person name="Lindquist E."/>
            <person name="Lipzen A."/>
            <person name="Meier-Kolthoff J.P."/>
            <person name="Ohm R.A."/>
            <person name="Otillar R.P."/>
            <person name="Pangilinan J."/>
            <person name="Peng Y."/>
            <person name="Rokas A."/>
            <person name="Rosa C.A."/>
            <person name="Scheuner C."/>
            <person name="Sibirny A.A."/>
            <person name="Slot J.C."/>
            <person name="Stielow J.B."/>
            <person name="Sun H."/>
            <person name="Kurtzman C.P."/>
            <person name="Blackwell M."/>
            <person name="Grigoriev I.V."/>
            <person name="Jeffries T.W."/>
        </authorList>
    </citation>
    <scope>NUCLEOTIDE SEQUENCE [LARGE SCALE GENOMIC DNA]</scope>
    <source>
        <strain evidence="15">NRRL Y-17324</strain>
    </source>
</reference>
<dbReference type="GO" id="GO:0051028">
    <property type="term" value="P:mRNA transport"/>
    <property type="evidence" value="ECO:0007669"/>
    <property type="project" value="UniProtKB-KW"/>
</dbReference>
<keyword evidence="10" id="KW-0906">Nuclear pore complex</keyword>
<gene>
    <name evidence="14" type="ORF">CANTADRAFT_52312</name>
</gene>
<evidence type="ECO:0000256" key="1">
    <source>
        <dbReference type="ARBA" id="ARBA00004232"/>
    </source>
</evidence>
<dbReference type="RefSeq" id="XP_020064032.1">
    <property type="nucleotide sequence ID" value="XM_020210064.1"/>
</dbReference>
<keyword evidence="14" id="KW-0946">Virion</keyword>
<evidence type="ECO:0000256" key="3">
    <source>
        <dbReference type="ARBA" id="ARBA00005760"/>
    </source>
</evidence>
<keyword evidence="9" id="KW-0811">Translocation</keyword>
<dbReference type="GO" id="GO:0031965">
    <property type="term" value="C:nuclear membrane"/>
    <property type="evidence" value="ECO:0007669"/>
    <property type="project" value="UniProtKB-SubCell"/>
</dbReference>
<evidence type="ECO:0000256" key="5">
    <source>
        <dbReference type="ARBA" id="ARBA00022692"/>
    </source>
</evidence>
<evidence type="ECO:0000256" key="9">
    <source>
        <dbReference type="ARBA" id="ARBA00023010"/>
    </source>
</evidence>
<feature type="transmembrane region" description="Helical" evidence="13">
    <location>
        <begin position="238"/>
        <end position="259"/>
    </location>
</feature>
<evidence type="ECO:0000256" key="8">
    <source>
        <dbReference type="ARBA" id="ARBA00022989"/>
    </source>
</evidence>
<protein>
    <submittedName>
        <fullName evidence="14">Nuclear envelope protein</fullName>
    </submittedName>
</protein>
<dbReference type="PANTHER" id="PTHR13269:SF6">
    <property type="entry name" value="NUCLEOPORIN NDC1"/>
    <property type="match status" value="1"/>
</dbReference>
<keyword evidence="14" id="KW-0261">Viral envelope protein</keyword>
<sequence>MSVVSPTSYHTFFHKVLIKRLKYVNNINILLAIAISIALRVPYGSFWWNLLLTVFRAPVLYAGLLVVKQSRVRLSTVDIAPYKSLASQVYHSVCSGVYLQYASFYVVSVAFFTGVFVSQLPHKLEYYLHSKEYRQSPLVNDKWVYTLFFHPAYLAAFYLAHHLVFQRNRLVFKYGSQKLSPDDTLLAKVPLLLLNALVLTVFVAGSSPLLWLVVRSLCYKANYLTLLVAGLDTQVPGYGVTVSTVLSLAFFSYQVLLAWELVNHAFNVYSTIGCLDGKKPISTYSADPLNTLLNGLRNVNEPLSRLSAFQELAYVATSNDPEAVKLRAAIYSARSKKGYILTSILEECSLVIRETTLRVSYRSSSDIKALKSEVPKDDARDDSDIFGNSFVSAAGTPQKSNSIKKYPQTHKQSSYKQARWYVILENQVLVPTTPKSTFVAKVYQAYRSIDQIYNVYNGKFLATNLGVLFRTTLKRDTGSRIGNPVNFGNAIISVSNLLIHSIEEDKIGCVTNTHIRDVMELLEKPIRATGDYTDTVPASVFLTEVQKTNKKILNNHLIAVLHDLAMHEFFQLCVKFNYKLNDMVLNPKTYKLAKWVIDVAIAQQQQNQQQTQKTAIR</sequence>
<dbReference type="GO" id="GO:0070762">
    <property type="term" value="C:nuclear pore transmembrane ring"/>
    <property type="evidence" value="ECO:0007669"/>
    <property type="project" value="TreeGrafter"/>
</dbReference>
<dbReference type="OrthoDB" id="67850at2759"/>
<feature type="transmembrane region" description="Helical" evidence="13">
    <location>
        <begin position="143"/>
        <end position="164"/>
    </location>
</feature>
<feature type="transmembrane region" description="Helical" evidence="13">
    <location>
        <begin position="98"/>
        <end position="117"/>
    </location>
</feature>
<keyword evidence="15" id="KW-1185">Reference proteome</keyword>
<evidence type="ECO:0000256" key="4">
    <source>
        <dbReference type="ARBA" id="ARBA00022448"/>
    </source>
</evidence>
<feature type="transmembrane region" description="Helical" evidence="13">
    <location>
        <begin position="185"/>
        <end position="204"/>
    </location>
</feature>
<evidence type="ECO:0000256" key="10">
    <source>
        <dbReference type="ARBA" id="ARBA00023132"/>
    </source>
</evidence>